<dbReference type="Proteomes" id="UP000295195">
    <property type="component" value="Unassembled WGS sequence"/>
</dbReference>
<evidence type="ECO:0000313" key="9">
    <source>
        <dbReference type="EMBL" id="TDN28318.1"/>
    </source>
</evidence>
<keyword evidence="6" id="KW-0788">Thiol protease</keyword>
<dbReference type="Pfam" id="PF00877">
    <property type="entry name" value="NLPC_P60"/>
    <property type="match status" value="1"/>
</dbReference>
<dbReference type="InterPro" id="IPR051202">
    <property type="entry name" value="Peptidase_C40"/>
</dbReference>
<dbReference type="InterPro" id="IPR038765">
    <property type="entry name" value="Papain-like_cys_pep_sf"/>
</dbReference>
<dbReference type="Gene3D" id="3.90.1720.10">
    <property type="entry name" value="endopeptidase domain like (from Nostoc punctiforme)"/>
    <property type="match status" value="1"/>
</dbReference>
<dbReference type="EMBL" id="NKLP01000299">
    <property type="protein sequence ID" value="TDN28318.1"/>
    <property type="molecule type" value="Genomic_DNA"/>
</dbReference>
<dbReference type="PROSITE" id="PS51935">
    <property type="entry name" value="NLPC_P60"/>
    <property type="match status" value="1"/>
</dbReference>
<dbReference type="CDD" id="cd00118">
    <property type="entry name" value="LysM"/>
    <property type="match status" value="2"/>
</dbReference>
<feature type="domain" description="NlpC/P60" evidence="8">
    <location>
        <begin position="116"/>
        <end position="235"/>
    </location>
</feature>
<reference evidence="9 10" key="1">
    <citation type="submission" date="2017-06" db="EMBL/GenBank/DDBJ databases">
        <authorList>
            <person name="Swanenburg J."/>
            <person name="Kort R."/>
        </authorList>
    </citation>
    <scope>NUCLEOTIDE SEQUENCE [LARGE SCALE GENOMIC DNA]</scope>
    <source>
        <strain evidence="9 10">RL05</strain>
    </source>
</reference>
<dbReference type="RefSeq" id="WP_005729985.1">
    <property type="nucleotide sequence ID" value="NZ_JABERQ010000076.1"/>
</dbReference>
<comment type="caution">
    <text evidence="9">The sequence shown here is derived from an EMBL/GenBank/DDBJ whole genome shotgun (WGS) entry which is preliminary data.</text>
</comment>
<comment type="similarity">
    <text evidence="1">Belongs to the peptidase C40 family.</text>
</comment>
<dbReference type="Pfam" id="PF01476">
    <property type="entry name" value="LysM"/>
    <property type="match status" value="2"/>
</dbReference>
<protein>
    <submittedName>
        <fullName evidence="9">Peptidoglycan endopeptidase</fullName>
    </submittedName>
</protein>
<proteinExistence type="inferred from homology"/>
<dbReference type="GO" id="GO:0006508">
    <property type="term" value="P:proteolysis"/>
    <property type="evidence" value="ECO:0007669"/>
    <property type="project" value="UniProtKB-KW"/>
</dbReference>
<dbReference type="SUPFAM" id="SSF54001">
    <property type="entry name" value="Cysteine proteinases"/>
    <property type="match status" value="1"/>
</dbReference>
<evidence type="ECO:0000256" key="2">
    <source>
        <dbReference type="ARBA" id="ARBA00022670"/>
    </source>
</evidence>
<dbReference type="InterPro" id="IPR000064">
    <property type="entry name" value="NLP_P60_dom"/>
</dbReference>
<feature type="domain" description="LysM" evidence="7">
    <location>
        <begin position="1"/>
        <end position="43"/>
    </location>
</feature>
<evidence type="ECO:0000256" key="5">
    <source>
        <dbReference type="ARBA" id="ARBA00022801"/>
    </source>
</evidence>
<evidence type="ECO:0000256" key="3">
    <source>
        <dbReference type="ARBA" id="ARBA00022729"/>
    </source>
</evidence>
<dbReference type="Gene3D" id="3.10.350.10">
    <property type="entry name" value="LysM domain"/>
    <property type="match status" value="2"/>
</dbReference>
<keyword evidence="5" id="KW-0378">Hydrolase</keyword>
<evidence type="ECO:0000313" key="10">
    <source>
        <dbReference type="Proteomes" id="UP000295195"/>
    </source>
</evidence>
<evidence type="ECO:0000259" key="8">
    <source>
        <dbReference type="PROSITE" id="PS51935"/>
    </source>
</evidence>
<keyword evidence="4" id="KW-0677">Repeat</keyword>
<dbReference type="InterPro" id="IPR018392">
    <property type="entry name" value="LysM"/>
</dbReference>
<evidence type="ECO:0000256" key="1">
    <source>
        <dbReference type="ARBA" id="ARBA00007074"/>
    </source>
</evidence>
<sequence length="235" mass="25178">MQVKSGDTIQSIAQDHHMTAEELAKANNLNTNSSLTPNQNINIPDIPKTYVVKQGDTVSTIAKKYGLKTNDVLKLNHLNWHSTILIGQKLKLISTNSTSSVSKSTVHQGQNAVSGNTVSSRAVNLALQLTQENIPYVWGGNSTAGMDCSGMVDYVYAQLGIALPHNTIQLESCVNEKPVSQAQPGDLLFWGQPGHSYHVAIYIGGDKFVAAPDYGQNVSVGSISAFPPSFAGSLR</sequence>
<dbReference type="AlphaFoldDB" id="A0A4R6CQ30"/>
<keyword evidence="2" id="KW-0645">Protease</keyword>
<organism evidence="9 10">
    <name type="scientific">Lactobacillus crispatus</name>
    <dbReference type="NCBI Taxonomy" id="47770"/>
    <lineage>
        <taxon>Bacteria</taxon>
        <taxon>Bacillati</taxon>
        <taxon>Bacillota</taxon>
        <taxon>Bacilli</taxon>
        <taxon>Lactobacillales</taxon>
        <taxon>Lactobacillaceae</taxon>
        <taxon>Lactobacillus</taxon>
    </lineage>
</organism>
<dbReference type="PANTHER" id="PTHR47053:SF1">
    <property type="entry name" value="MUREIN DD-ENDOPEPTIDASE MEPH-RELATED"/>
    <property type="match status" value="1"/>
</dbReference>
<gene>
    <name evidence="9" type="ORF">CEE75_13150</name>
</gene>
<dbReference type="PANTHER" id="PTHR47053">
    <property type="entry name" value="MUREIN DD-ENDOPEPTIDASE MEPH-RELATED"/>
    <property type="match status" value="1"/>
</dbReference>
<dbReference type="SUPFAM" id="SSF54106">
    <property type="entry name" value="LysM domain"/>
    <property type="match status" value="2"/>
</dbReference>
<keyword evidence="3" id="KW-0732">Signal</keyword>
<evidence type="ECO:0000256" key="6">
    <source>
        <dbReference type="ARBA" id="ARBA00022807"/>
    </source>
</evidence>
<dbReference type="GO" id="GO:0008234">
    <property type="term" value="F:cysteine-type peptidase activity"/>
    <property type="evidence" value="ECO:0007669"/>
    <property type="project" value="UniProtKB-KW"/>
</dbReference>
<dbReference type="SMART" id="SM00257">
    <property type="entry name" value="LysM"/>
    <property type="match status" value="2"/>
</dbReference>
<name>A0A4R6CQ30_9LACO</name>
<evidence type="ECO:0000259" key="7">
    <source>
        <dbReference type="PROSITE" id="PS51782"/>
    </source>
</evidence>
<evidence type="ECO:0000256" key="4">
    <source>
        <dbReference type="ARBA" id="ARBA00022737"/>
    </source>
</evidence>
<dbReference type="PROSITE" id="PS51782">
    <property type="entry name" value="LYSM"/>
    <property type="match status" value="2"/>
</dbReference>
<accession>A0A4R6CQ30</accession>
<feature type="domain" description="LysM" evidence="7">
    <location>
        <begin position="48"/>
        <end position="92"/>
    </location>
</feature>
<dbReference type="InterPro" id="IPR036779">
    <property type="entry name" value="LysM_dom_sf"/>
</dbReference>